<dbReference type="EMBL" id="MU155399">
    <property type="protein sequence ID" value="KAF9474058.1"/>
    <property type="molecule type" value="Genomic_DNA"/>
</dbReference>
<dbReference type="Proteomes" id="UP000807469">
    <property type="component" value="Unassembled WGS sequence"/>
</dbReference>
<accession>A0A9P5YS30</accession>
<name>A0A9P5YS30_9AGAR</name>
<dbReference type="AlphaFoldDB" id="A0A9P5YS30"/>
<comment type="caution">
    <text evidence="1">The sequence shown here is derived from an EMBL/GenBank/DDBJ whole genome shotgun (WGS) entry which is preliminary data.</text>
</comment>
<sequence>MSSAALSSMSTGIAHITLKKRFYTTRIHPTRMNHTKTAQNRQTLVVGRCHPTLES</sequence>
<reference evidence="1" key="1">
    <citation type="submission" date="2020-11" db="EMBL/GenBank/DDBJ databases">
        <authorList>
            <consortium name="DOE Joint Genome Institute"/>
            <person name="Ahrendt S."/>
            <person name="Riley R."/>
            <person name="Andreopoulos W."/>
            <person name="Labutti K."/>
            <person name="Pangilinan J."/>
            <person name="Ruiz-Duenas F.J."/>
            <person name="Barrasa J.M."/>
            <person name="Sanchez-Garcia M."/>
            <person name="Camarero S."/>
            <person name="Miyauchi S."/>
            <person name="Serrano A."/>
            <person name="Linde D."/>
            <person name="Babiker R."/>
            <person name="Drula E."/>
            <person name="Ayuso-Fernandez I."/>
            <person name="Pacheco R."/>
            <person name="Padilla G."/>
            <person name="Ferreira P."/>
            <person name="Barriuso J."/>
            <person name="Kellner H."/>
            <person name="Castanera R."/>
            <person name="Alfaro M."/>
            <person name="Ramirez L."/>
            <person name="Pisabarro A.G."/>
            <person name="Kuo A."/>
            <person name="Tritt A."/>
            <person name="Lipzen A."/>
            <person name="He G."/>
            <person name="Yan M."/>
            <person name="Ng V."/>
            <person name="Cullen D."/>
            <person name="Martin F."/>
            <person name="Rosso M.-N."/>
            <person name="Henrissat B."/>
            <person name="Hibbett D."/>
            <person name="Martinez A.T."/>
            <person name="Grigoriev I.V."/>
        </authorList>
    </citation>
    <scope>NUCLEOTIDE SEQUENCE</scope>
    <source>
        <strain evidence="1">CIRM-BRFM 674</strain>
    </source>
</reference>
<gene>
    <name evidence="1" type="ORF">BDN70DRAFT_885243</name>
</gene>
<protein>
    <submittedName>
        <fullName evidence="1">Uncharacterized protein</fullName>
    </submittedName>
</protein>
<organism evidence="1 2">
    <name type="scientific">Pholiota conissans</name>
    <dbReference type="NCBI Taxonomy" id="109636"/>
    <lineage>
        <taxon>Eukaryota</taxon>
        <taxon>Fungi</taxon>
        <taxon>Dikarya</taxon>
        <taxon>Basidiomycota</taxon>
        <taxon>Agaricomycotina</taxon>
        <taxon>Agaricomycetes</taxon>
        <taxon>Agaricomycetidae</taxon>
        <taxon>Agaricales</taxon>
        <taxon>Agaricineae</taxon>
        <taxon>Strophariaceae</taxon>
        <taxon>Pholiota</taxon>
    </lineage>
</organism>
<evidence type="ECO:0000313" key="2">
    <source>
        <dbReference type="Proteomes" id="UP000807469"/>
    </source>
</evidence>
<proteinExistence type="predicted"/>
<evidence type="ECO:0000313" key="1">
    <source>
        <dbReference type="EMBL" id="KAF9474058.1"/>
    </source>
</evidence>
<keyword evidence="2" id="KW-1185">Reference proteome</keyword>